<comment type="caution">
    <text evidence="1">The sequence shown here is derived from an EMBL/GenBank/DDBJ whole genome shotgun (WGS) entry which is preliminary data.</text>
</comment>
<dbReference type="EMBL" id="JMHU01000008">
    <property type="protein sequence ID" value="KDA45869.1"/>
    <property type="molecule type" value="Genomic_DNA"/>
</dbReference>
<organism evidence="1 2">
    <name type="scientific">Ligilactobacillus animalis</name>
    <dbReference type="NCBI Taxonomy" id="1605"/>
    <lineage>
        <taxon>Bacteria</taxon>
        <taxon>Bacillati</taxon>
        <taxon>Bacillota</taxon>
        <taxon>Bacilli</taxon>
        <taxon>Lactobacillales</taxon>
        <taxon>Lactobacillaceae</taxon>
        <taxon>Ligilactobacillus</taxon>
    </lineage>
</organism>
<gene>
    <name evidence="1" type="ORF">Lani381_0905</name>
</gene>
<dbReference type="PANTHER" id="PTHR38733:SF1">
    <property type="entry name" value="TYPE IV METHYL-DIRECTED RESTRICTION ENZYME ECOKMCRBC"/>
    <property type="match status" value="1"/>
</dbReference>
<dbReference type="Proteomes" id="UP000027129">
    <property type="component" value="Unassembled WGS sequence"/>
</dbReference>
<dbReference type="Pfam" id="PF10117">
    <property type="entry name" value="McrBC"/>
    <property type="match status" value="1"/>
</dbReference>
<reference evidence="1 2" key="1">
    <citation type="submission" date="2014-04" db="EMBL/GenBank/DDBJ databases">
        <title>Draft Genome Sequence of Lactobacillus animalis 381-IL-28.</title>
        <authorList>
            <person name="Sturino J.M."/>
            <person name="Rajendran M."/>
            <person name="Altermann E."/>
        </authorList>
    </citation>
    <scope>NUCLEOTIDE SEQUENCE [LARGE SCALE GENOMIC DNA]</scope>
    <source>
        <strain evidence="1 2">381-IL-28</strain>
    </source>
</reference>
<protein>
    <submittedName>
        <fullName evidence="1">Inner membrane protein YhjD, yhjD</fullName>
    </submittedName>
</protein>
<evidence type="ECO:0000313" key="1">
    <source>
        <dbReference type="EMBL" id="KDA45869.1"/>
    </source>
</evidence>
<sequence>MIVLYDNREFDIDLLGNELASKLVGRSLRELENEDFLVFPPSIAKSDTTIFSAINGKTTTGNLVGFLSDGKQNVVIKSRFSEYADDDYFLTYMLEKVLNYSIIDSFQGSSEKKPYYNLLLLLFPYYMNIAMQKGPYKEYVKRNYNNADFRGRINISKQLKRNIPFSGQIAYQVSELSYDNDLMQLVRHALEKVSERLPNLINSKVETRKNVSLIRQATPSYSKVQTMSVLQKNIRNEIRHNYFSEYISLQKLCIQILKENGVGDNNKKFYGIIVDIAWLWEEYIATITKWKHYGMERELETLYLFRDSRNHHRYPDFIVENIPIDTKYKFELDTVNDYNQLITYLHIINKSQSSTMQAGFLQPTTSYDQTWQQLETLEGLGGNLFTYKFYVPQQVDSYENFVRKIRKVEKQLKDYFAD</sequence>
<dbReference type="RefSeq" id="WP_035448150.1">
    <property type="nucleotide sequence ID" value="NZ_CP129339.1"/>
</dbReference>
<keyword evidence="2" id="KW-1185">Reference proteome</keyword>
<name>A0ABR4RP60_9LACO</name>
<dbReference type="PANTHER" id="PTHR38733">
    <property type="entry name" value="PROTEIN MCRC"/>
    <property type="match status" value="1"/>
</dbReference>
<dbReference type="InterPro" id="IPR019292">
    <property type="entry name" value="McrC"/>
</dbReference>
<evidence type="ECO:0000313" key="2">
    <source>
        <dbReference type="Proteomes" id="UP000027129"/>
    </source>
</evidence>
<accession>A0ABR4RP60</accession>
<proteinExistence type="predicted"/>